<dbReference type="Pfam" id="PF00400">
    <property type="entry name" value="WD40"/>
    <property type="match status" value="3"/>
</dbReference>
<keyword evidence="1" id="KW-0853">WD repeat</keyword>
<dbReference type="Gene3D" id="2.130.10.10">
    <property type="entry name" value="YVTN repeat-like/Quinoprotein amine dehydrogenase"/>
    <property type="match status" value="2"/>
</dbReference>
<protein>
    <submittedName>
        <fullName evidence="3">10079_t:CDS:1</fullName>
    </submittedName>
</protein>
<evidence type="ECO:0000313" key="4">
    <source>
        <dbReference type="Proteomes" id="UP000789739"/>
    </source>
</evidence>
<dbReference type="OrthoDB" id="1932312at2759"/>
<evidence type="ECO:0000256" key="1">
    <source>
        <dbReference type="PROSITE-ProRule" id="PRU00221"/>
    </source>
</evidence>
<dbReference type="InterPro" id="IPR000253">
    <property type="entry name" value="FHA_dom"/>
</dbReference>
<dbReference type="InterPro" id="IPR001680">
    <property type="entry name" value="WD40_rpt"/>
</dbReference>
<dbReference type="Proteomes" id="UP000789739">
    <property type="component" value="Unassembled WGS sequence"/>
</dbReference>
<evidence type="ECO:0000313" key="3">
    <source>
        <dbReference type="EMBL" id="CAG8476636.1"/>
    </source>
</evidence>
<dbReference type="Pfam" id="PF00498">
    <property type="entry name" value="FHA"/>
    <property type="match status" value="1"/>
</dbReference>
<proteinExistence type="predicted"/>
<keyword evidence="4" id="KW-1185">Reference proteome</keyword>
<organism evidence="3 4">
    <name type="scientific">Paraglomus brasilianum</name>
    <dbReference type="NCBI Taxonomy" id="144538"/>
    <lineage>
        <taxon>Eukaryota</taxon>
        <taxon>Fungi</taxon>
        <taxon>Fungi incertae sedis</taxon>
        <taxon>Mucoromycota</taxon>
        <taxon>Glomeromycotina</taxon>
        <taxon>Glomeromycetes</taxon>
        <taxon>Paraglomerales</taxon>
        <taxon>Paraglomeraceae</taxon>
        <taxon>Paraglomus</taxon>
    </lineage>
</organism>
<sequence length="616" mass="69379">MSPKSESLAHALVLQFLEQKGYSKTLAAFKEEAGNIIAEDKSAGKPRESLTKLVDEYAVSQLGSKLNRLSLRRQIEDDLSTRGENHFPQRLYETLPEIHTSNILTVRTHLLPISNFIDNDYISSQVPTLVTGSADKTVKITSLLTGDTIGIFSHHSGGVLCVDFHPQYPSLMLTASLDGTAALIDVVKNDKVQIFKDLHSKPIVRAKFSNDGGLFITASYDHTLNFFKMVPPVTPTSPVTPATPQTPRSPTFVSPTGIKYVKIHTMKFPSALEAVAFLPDGHTLIASIRENNYLHYIDLLTFNVEKYNMNANGDDHVSFTAMDISPSPHNNGAYILVSTDKSRVILFRVRSSEQLRNFYGVTVDELFTPRHCWHPSGKYFFVNDGDGQSVCVVDVVEEEILRKLEGHEAPVRDLWFDSERELLITCGFDKTVRVWGCDENARQERDGEQTKDENPVKVEPNFNLSGKLTADTNTFNGVVVKYSEPAEARKPTGRWRLYVFKGEEQIDLLHVHRQSAYLLGRDRKVADIPIDHPSCSKQHAALQYRQISHTDDYGETHTQVKPYIIDLDTTNGTYVNSNRIPPSRYVELFHSDVVKFGYSTREYVLLQEEQAEKDAE</sequence>
<reference evidence="3" key="1">
    <citation type="submission" date="2021-06" db="EMBL/GenBank/DDBJ databases">
        <authorList>
            <person name="Kallberg Y."/>
            <person name="Tangrot J."/>
            <person name="Rosling A."/>
        </authorList>
    </citation>
    <scope>NUCLEOTIDE SEQUENCE</scope>
    <source>
        <strain evidence="3">BR232B</strain>
    </source>
</reference>
<dbReference type="AlphaFoldDB" id="A0A9N8W758"/>
<dbReference type="SUPFAM" id="SSF49879">
    <property type="entry name" value="SMAD/FHA domain"/>
    <property type="match status" value="1"/>
</dbReference>
<dbReference type="PANTHER" id="PTHR23308">
    <property type="entry name" value="NUCLEAR INHIBITOR OF PROTEIN PHOSPHATASE-1"/>
    <property type="match status" value="1"/>
</dbReference>
<accession>A0A9N8W758</accession>
<comment type="caution">
    <text evidence="3">The sequence shown here is derived from an EMBL/GenBank/DDBJ whole genome shotgun (WGS) entry which is preliminary data.</text>
</comment>
<dbReference type="SMART" id="SM00240">
    <property type="entry name" value="FHA"/>
    <property type="match status" value="1"/>
</dbReference>
<gene>
    <name evidence="3" type="ORF">PBRASI_LOCUS1355</name>
</gene>
<dbReference type="PROSITE" id="PS50082">
    <property type="entry name" value="WD_REPEATS_2"/>
    <property type="match status" value="1"/>
</dbReference>
<dbReference type="Gene3D" id="2.60.200.20">
    <property type="match status" value="1"/>
</dbReference>
<feature type="repeat" description="WD" evidence="1">
    <location>
        <begin position="404"/>
        <end position="435"/>
    </location>
</feature>
<dbReference type="PROSITE" id="PS50294">
    <property type="entry name" value="WD_REPEATS_REGION"/>
    <property type="match status" value="1"/>
</dbReference>
<dbReference type="InterPro" id="IPR015943">
    <property type="entry name" value="WD40/YVTN_repeat-like_dom_sf"/>
</dbReference>
<dbReference type="SUPFAM" id="SSF50978">
    <property type="entry name" value="WD40 repeat-like"/>
    <property type="match status" value="1"/>
</dbReference>
<dbReference type="InterPro" id="IPR036322">
    <property type="entry name" value="WD40_repeat_dom_sf"/>
</dbReference>
<dbReference type="InterPro" id="IPR050923">
    <property type="entry name" value="Cell_Proc_Reg/RNA_Proc"/>
</dbReference>
<name>A0A9N8W758_9GLOM</name>
<dbReference type="InterPro" id="IPR006594">
    <property type="entry name" value="LisH"/>
</dbReference>
<dbReference type="PROSITE" id="PS50006">
    <property type="entry name" value="FHA_DOMAIN"/>
    <property type="match status" value="1"/>
</dbReference>
<dbReference type="FunFam" id="2.60.200.20:FF:000038">
    <property type="entry name" value="FHA domain-containing protein SNIP1"/>
    <property type="match status" value="1"/>
</dbReference>
<dbReference type="InterPro" id="IPR008984">
    <property type="entry name" value="SMAD_FHA_dom_sf"/>
</dbReference>
<evidence type="ECO:0000259" key="2">
    <source>
        <dbReference type="PROSITE" id="PS50006"/>
    </source>
</evidence>
<dbReference type="SMART" id="SM00320">
    <property type="entry name" value="WD40"/>
    <property type="match status" value="5"/>
</dbReference>
<dbReference type="EMBL" id="CAJVPI010000086">
    <property type="protein sequence ID" value="CAG8476636.1"/>
    <property type="molecule type" value="Genomic_DNA"/>
</dbReference>
<dbReference type="PROSITE" id="PS50896">
    <property type="entry name" value="LISH"/>
    <property type="match status" value="1"/>
</dbReference>
<dbReference type="SMART" id="SM00667">
    <property type="entry name" value="LisH"/>
    <property type="match status" value="1"/>
</dbReference>
<feature type="domain" description="FHA" evidence="2">
    <location>
        <begin position="517"/>
        <end position="580"/>
    </location>
</feature>